<reference evidence="11 12" key="1">
    <citation type="submission" date="2016-10" db="EMBL/GenBank/DDBJ databases">
        <authorList>
            <person name="de Groot N.N."/>
        </authorList>
    </citation>
    <scope>NUCLEOTIDE SEQUENCE [LARGE SCALE GENOMIC DNA]</scope>
    <source>
        <strain evidence="12">P4B,CCM 7963,CECT 7998,DSM 25260,IBRC-M 10614,KCTC 13821</strain>
    </source>
</reference>
<dbReference type="AlphaFoldDB" id="A0A1G8S6C7"/>
<protein>
    <submittedName>
        <fullName evidence="11">Two-component system, OmpR family, response regulator ResD</fullName>
    </submittedName>
</protein>
<dbReference type="FunFam" id="1.10.10.10:FF:000018">
    <property type="entry name" value="DNA-binding response regulator ResD"/>
    <property type="match status" value="1"/>
</dbReference>
<evidence type="ECO:0000256" key="3">
    <source>
        <dbReference type="ARBA" id="ARBA00023012"/>
    </source>
</evidence>
<comment type="subcellular location">
    <subcellularLocation>
        <location evidence="1">Cytoplasm</location>
    </subcellularLocation>
</comment>
<dbReference type="CDD" id="cd00383">
    <property type="entry name" value="trans_reg_C"/>
    <property type="match status" value="1"/>
</dbReference>
<organism evidence="11 12">
    <name type="scientific">Alteribacillus bidgolensis</name>
    <dbReference type="NCBI Taxonomy" id="930129"/>
    <lineage>
        <taxon>Bacteria</taxon>
        <taxon>Bacillati</taxon>
        <taxon>Bacillota</taxon>
        <taxon>Bacilli</taxon>
        <taxon>Bacillales</taxon>
        <taxon>Bacillaceae</taxon>
        <taxon>Alteribacillus</taxon>
    </lineage>
</organism>
<dbReference type="InterPro" id="IPR001789">
    <property type="entry name" value="Sig_transdc_resp-reg_receiver"/>
</dbReference>
<keyword evidence="5 8" id="KW-0238">DNA-binding</keyword>
<evidence type="ECO:0000259" key="10">
    <source>
        <dbReference type="PROSITE" id="PS51755"/>
    </source>
</evidence>
<dbReference type="PROSITE" id="PS51755">
    <property type="entry name" value="OMPR_PHOB"/>
    <property type="match status" value="1"/>
</dbReference>
<evidence type="ECO:0000256" key="8">
    <source>
        <dbReference type="PROSITE-ProRule" id="PRU01091"/>
    </source>
</evidence>
<evidence type="ECO:0000259" key="9">
    <source>
        <dbReference type="PROSITE" id="PS50110"/>
    </source>
</evidence>
<dbReference type="Pfam" id="PF00486">
    <property type="entry name" value="Trans_reg_C"/>
    <property type="match status" value="1"/>
</dbReference>
<dbReference type="SUPFAM" id="SSF52172">
    <property type="entry name" value="CheY-like"/>
    <property type="match status" value="1"/>
</dbReference>
<dbReference type="PROSITE" id="PS50110">
    <property type="entry name" value="RESPONSE_REGULATORY"/>
    <property type="match status" value="1"/>
</dbReference>
<dbReference type="CDD" id="cd17574">
    <property type="entry name" value="REC_OmpR"/>
    <property type="match status" value="1"/>
</dbReference>
<name>A0A1G8S6C7_9BACI</name>
<dbReference type="GO" id="GO:0006355">
    <property type="term" value="P:regulation of DNA-templated transcription"/>
    <property type="evidence" value="ECO:0007669"/>
    <property type="project" value="InterPro"/>
</dbReference>
<dbReference type="Gene3D" id="6.10.250.690">
    <property type="match status" value="1"/>
</dbReference>
<feature type="domain" description="Response regulatory" evidence="9">
    <location>
        <begin position="5"/>
        <end position="118"/>
    </location>
</feature>
<dbReference type="Proteomes" id="UP000199017">
    <property type="component" value="Unassembled WGS sequence"/>
</dbReference>
<evidence type="ECO:0000256" key="6">
    <source>
        <dbReference type="ARBA" id="ARBA00023163"/>
    </source>
</evidence>
<keyword evidence="6" id="KW-0804">Transcription</keyword>
<evidence type="ECO:0000256" key="1">
    <source>
        <dbReference type="ARBA" id="ARBA00004496"/>
    </source>
</evidence>
<keyword evidence="3" id="KW-0902">Two-component regulatory system</keyword>
<dbReference type="InterPro" id="IPR001867">
    <property type="entry name" value="OmpR/PhoB-type_DNA-bd"/>
</dbReference>
<dbReference type="FunFam" id="3.40.50.2300:FF:000001">
    <property type="entry name" value="DNA-binding response regulator PhoB"/>
    <property type="match status" value="1"/>
</dbReference>
<evidence type="ECO:0000256" key="5">
    <source>
        <dbReference type="ARBA" id="ARBA00023125"/>
    </source>
</evidence>
<dbReference type="STRING" id="930129.SAMN05216352_1432"/>
<dbReference type="PANTHER" id="PTHR48111">
    <property type="entry name" value="REGULATOR OF RPOS"/>
    <property type="match status" value="1"/>
</dbReference>
<gene>
    <name evidence="11" type="ORF">SAMN05216352_1432</name>
</gene>
<dbReference type="GO" id="GO:0005829">
    <property type="term" value="C:cytosol"/>
    <property type="evidence" value="ECO:0007669"/>
    <property type="project" value="TreeGrafter"/>
</dbReference>
<evidence type="ECO:0000256" key="4">
    <source>
        <dbReference type="ARBA" id="ARBA00023015"/>
    </source>
</evidence>
<dbReference type="InterPro" id="IPR011006">
    <property type="entry name" value="CheY-like_superfamily"/>
</dbReference>
<dbReference type="PANTHER" id="PTHR48111:SF21">
    <property type="entry name" value="DNA-BINDING DUAL MASTER TRANSCRIPTIONAL REGULATOR RPAA"/>
    <property type="match status" value="1"/>
</dbReference>
<feature type="modified residue" description="4-aspartylphosphate" evidence="7">
    <location>
        <position position="54"/>
    </location>
</feature>
<dbReference type="GO" id="GO:0032993">
    <property type="term" value="C:protein-DNA complex"/>
    <property type="evidence" value="ECO:0007669"/>
    <property type="project" value="TreeGrafter"/>
</dbReference>
<dbReference type="RefSeq" id="WP_281259229.1">
    <property type="nucleotide sequence ID" value="NZ_FNDU01000043.1"/>
</dbReference>
<dbReference type="SMART" id="SM00862">
    <property type="entry name" value="Trans_reg_C"/>
    <property type="match status" value="1"/>
</dbReference>
<dbReference type="InterPro" id="IPR039420">
    <property type="entry name" value="WalR-like"/>
</dbReference>
<keyword evidence="12" id="KW-1185">Reference proteome</keyword>
<feature type="domain" description="OmpR/PhoB-type" evidence="10">
    <location>
        <begin position="131"/>
        <end position="230"/>
    </location>
</feature>
<evidence type="ECO:0000256" key="7">
    <source>
        <dbReference type="PROSITE-ProRule" id="PRU00169"/>
    </source>
</evidence>
<accession>A0A1G8S6C7</accession>
<dbReference type="SMART" id="SM00448">
    <property type="entry name" value="REC"/>
    <property type="match status" value="1"/>
</dbReference>
<dbReference type="Gene3D" id="1.10.10.10">
    <property type="entry name" value="Winged helix-like DNA-binding domain superfamily/Winged helix DNA-binding domain"/>
    <property type="match status" value="1"/>
</dbReference>
<dbReference type="Pfam" id="PF00072">
    <property type="entry name" value="Response_reg"/>
    <property type="match status" value="1"/>
</dbReference>
<proteinExistence type="predicted"/>
<keyword evidence="2 7" id="KW-0597">Phosphoprotein</keyword>
<evidence type="ECO:0000256" key="2">
    <source>
        <dbReference type="ARBA" id="ARBA00022553"/>
    </source>
</evidence>
<dbReference type="InterPro" id="IPR036388">
    <property type="entry name" value="WH-like_DNA-bd_sf"/>
</dbReference>
<evidence type="ECO:0000313" key="12">
    <source>
        <dbReference type="Proteomes" id="UP000199017"/>
    </source>
</evidence>
<feature type="DNA-binding region" description="OmpR/PhoB-type" evidence="8">
    <location>
        <begin position="131"/>
        <end position="230"/>
    </location>
</feature>
<dbReference type="GO" id="GO:0000976">
    <property type="term" value="F:transcription cis-regulatory region binding"/>
    <property type="evidence" value="ECO:0007669"/>
    <property type="project" value="TreeGrafter"/>
</dbReference>
<dbReference type="Gene3D" id="3.40.50.2300">
    <property type="match status" value="1"/>
</dbReference>
<dbReference type="GO" id="GO:0000156">
    <property type="term" value="F:phosphorelay response regulator activity"/>
    <property type="evidence" value="ECO:0007669"/>
    <property type="project" value="TreeGrafter"/>
</dbReference>
<dbReference type="EMBL" id="FNDU01000043">
    <property type="protein sequence ID" value="SDJ24733.1"/>
    <property type="molecule type" value="Genomic_DNA"/>
</dbReference>
<sequence>MGQYSILVVDDEWNMRNLLRVYLGQEDFQITEAANGEEAFAKLASQAFDLVILDLMMPGVDGWEVCARIRQTSQVPILMLTARTETKDKVQGLNLGADDYLTKPFEPEELVARVNALLRRVSIDYSEHTSSDILTFQDITIDPEKREVFVHDQVVDLTPKEFDLLYVLAKRPGRVFAREVLLNQVWGDDYFGDLRTVDTHVKKIREKVRKAGAASNPIETVWGVGYKAKEKESGK</sequence>
<evidence type="ECO:0000313" key="11">
    <source>
        <dbReference type="EMBL" id="SDJ24733.1"/>
    </source>
</evidence>
<keyword evidence="4" id="KW-0805">Transcription regulation</keyword>